<evidence type="ECO:0000259" key="4">
    <source>
        <dbReference type="Pfam" id="PF25150"/>
    </source>
</evidence>
<feature type="domain" description="DUF2428" evidence="3">
    <location>
        <begin position="701"/>
        <end position="936"/>
    </location>
</feature>
<dbReference type="EMBL" id="VIFY01000123">
    <property type="protein sequence ID" value="TQB70068.1"/>
    <property type="molecule type" value="Genomic_DNA"/>
</dbReference>
<proteinExistence type="inferred from homology"/>
<dbReference type="Pfam" id="PF10350">
    <property type="entry name" value="DUF2428"/>
    <property type="match status" value="1"/>
</dbReference>
<evidence type="ECO:0000256" key="2">
    <source>
        <dbReference type="ARBA" id="ARBA00022694"/>
    </source>
</evidence>
<feature type="domain" description="tRNA (32-2'-O)-methyltransferase regulator THADA-like C-terminal TPR repeats region" evidence="5">
    <location>
        <begin position="938"/>
        <end position="1092"/>
    </location>
</feature>
<name>A0A507QNI2_MONPU</name>
<evidence type="ECO:0000256" key="1">
    <source>
        <dbReference type="ARBA" id="ARBA00010409"/>
    </source>
</evidence>
<dbReference type="Pfam" id="PF26523">
    <property type="entry name" value="Trm732_C"/>
    <property type="match status" value="1"/>
</dbReference>
<evidence type="ECO:0000313" key="6">
    <source>
        <dbReference type="EMBL" id="TQB70068.1"/>
    </source>
</evidence>
<evidence type="ECO:0000313" key="7">
    <source>
        <dbReference type="Proteomes" id="UP000319663"/>
    </source>
</evidence>
<dbReference type="Proteomes" id="UP000319663">
    <property type="component" value="Unassembled WGS sequence"/>
</dbReference>
<dbReference type="STRING" id="5098.A0A507QNI2"/>
<dbReference type="SUPFAM" id="SSF48371">
    <property type="entry name" value="ARM repeat"/>
    <property type="match status" value="2"/>
</dbReference>
<keyword evidence="7" id="KW-1185">Reference proteome</keyword>
<feature type="domain" description="tRNA (32-2'-O)-methyltransferase regulator THADA-like TPR repeats region" evidence="4">
    <location>
        <begin position="276"/>
        <end position="557"/>
    </location>
</feature>
<dbReference type="GO" id="GO:0005829">
    <property type="term" value="C:cytosol"/>
    <property type="evidence" value="ECO:0007669"/>
    <property type="project" value="TreeGrafter"/>
</dbReference>
<dbReference type="PANTHER" id="PTHR14387:SF0">
    <property type="entry name" value="DUF2428 DOMAIN-CONTAINING PROTEIN"/>
    <property type="match status" value="1"/>
</dbReference>
<dbReference type="InterPro" id="IPR056843">
    <property type="entry name" value="THADA-like_TPR"/>
</dbReference>
<accession>A0A507QNI2</accession>
<comment type="caution">
    <text evidence="6">The sequence shown here is derived from an EMBL/GenBank/DDBJ whole genome shotgun (WGS) entry which is preliminary data.</text>
</comment>
<dbReference type="InterPro" id="IPR019442">
    <property type="entry name" value="THADA/TRM732_DUF2428"/>
</dbReference>
<dbReference type="PANTHER" id="PTHR14387">
    <property type="entry name" value="THADA/DEATH RECEPTOR INTERACTING PROTEIN"/>
    <property type="match status" value="1"/>
</dbReference>
<dbReference type="Pfam" id="PF25151">
    <property type="entry name" value="TPR_Trm732_C"/>
    <property type="match status" value="1"/>
</dbReference>
<dbReference type="InterPro" id="IPR056842">
    <property type="entry name" value="THADA-like_TPR_C"/>
</dbReference>
<evidence type="ECO:0000259" key="3">
    <source>
        <dbReference type="Pfam" id="PF10350"/>
    </source>
</evidence>
<evidence type="ECO:0000259" key="5">
    <source>
        <dbReference type="Pfam" id="PF25151"/>
    </source>
</evidence>
<comment type="similarity">
    <text evidence="1">Belongs to the THADA family.</text>
</comment>
<keyword evidence="2" id="KW-0819">tRNA processing</keyword>
<dbReference type="GO" id="GO:0030488">
    <property type="term" value="P:tRNA methylation"/>
    <property type="evidence" value="ECO:0007669"/>
    <property type="project" value="TreeGrafter"/>
</dbReference>
<sequence length="1642" mass="182608">MEPVFEHIHVVSEETLDRISRGSLGKFTLECEDDQKVDRAFRSLLETFSEETTSQMHTAAASNALSAFLEAGLVSKNEKTRQLVLSSETWLAVFEVFLSRFEYTKPRPMKQVLLSLAKLLARQGEETQTSFIKRKIGDATIPSIVLGEPRSRLRASLVSWEIFIRKKIFSPGHLISIVRSWLFEHHEMWLPIFHEDCEALGINDSQFINQVPRNNTIDTRLDDAVIKVLLQGLLTHSKNMDIASLTGAMIAALLQKIKTDLPVEYSSSNDSTFSLLWVTPVKRIMLQNLDALDTFSNYVLDRLFAVDPSGFKVFIGQLPLKSLLTGDMSDAPPEEFVVLFAALQVGKKNGLVHEDHYLPKTGSSKKDAGEPFVLNSEIIGKFLLHREPSIRVAALSLLIMAPSTTKPLTPSAISAIINGLPTMHADPDPYYRGEILYLTRKLILRLKGGGVLKNLETPPAGTKTTVERSDQETQFYLKTYINSLSAELRPTASYQRHITALKALSLILESGLDSRVKTENPDKAEKDVRWKFSMDIFHPRLLRSLIDLLLDPFDDVRATSLSILNSCPQETLMKGLSEIEGQVTLTDALEKAENIASKTSRADHADTVARLYHILFTSAELGRWDEKNGNWWSSKAGIVNTILTKVEQKLSLPGGLFNSSMRDAPLHGYLSGLRYIVMTPKFYSLICEQSSQTYSTWRSTHLRIQSICNKIWLEVKPVLCVDSPEGHTDEPVEDLAVGPKDILSYSWRALRESSLLLHATLANSAYGPKGETGLTRAEYENIGTASFIQLAELRHRGAFSTVSQTFATCCQRCSQSSDPTISSLPQGWYEEARKLIYATASKLTRRSAGLPALITGILLSNPGGPLFQRVMTELQEISRMPAKNDSSTQNIELPQVHAMNCLKDIFANNKLGPQTKPFIIPSLTLSVDRIGSPIWNLRNAGLMLFRALLGRMCRSISGSSFGFGGSSGSEPGARVSFQKYPDLPQLLSRLLAPSSKETEIGDNASVTERVFPALELIGEKVPFPGDDTTVLRKLVLQQLNSPVWAIREHSARVYASLLSRSDILTEIQSLLDIERDQTAQNYLHGKSLCIRYALSRFASAPVVLWKGNIGKIMSTVRHSFAALFPSAKSPVVAASLIEILNDVVEKSIASGEAGNITSLLEHVFEEYGFDDILDYLFNSSDPSWRSSSTTRASSLLRRALSWAAIFRMFVSNKLDELEPFLRSVSAFDPNAGRWLLERMPDVFGEDESHKGALFKLYSSIILSSSSDLVKAAAISNLASFLEAFLDFHHGITNVPDLPWEDLERQIEPGTAVETWNREMTDAALRLQGCLLAVKAISHQWQSPSAEFELELRQWTIKLRCALQEETEFTTRHAAVASSSAFGRALRPPGSSARVDNVFLDIYLILYDMLNDDDEELRDMAAATASWVLSYSSINHSKAVSLAPLNASELLAEFISTNYSTSQLLCSKIFHYILGQVPRVSDRLGKVNLTPVSDLISEYRKESTVLFVEEKQNLFIDDVREAELWSKSIHLLAEASYNDGRTLNEVFTWVSEGLAYLSTITADGAGKDGPLGWTSKPEIFTLGVRVISIAGALVSPRFPAQKLLGHDYQQTLKEKLQLLQRHGLAASMNGDWLLRIQAALENS</sequence>
<gene>
    <name evidence="6" type="ORF">MPDQ_000988</name>
</gene>
<dbReference type="InterPro" id="IPR051954">
    <property type="entry name" value="tRNA_methyltransferase_THADA"/>
</dbReference>
<reference evidence="6 7" key="1">
    <citation type="submission" date="2019-06" db="EMBL/GenBank/DDBJ databases">
        <title>Wine fermentation using esterase from Monascus purpureus.</title>
        <authorList>
            <person name="Geng C."/>
            <person name="Zhang Y."/>
        </authorList>
    </citation>
    <scope>NUCLEOTIDE SEQUENCE [LARGE SCALE GENOMIC DNA]</scope>
    <source>
        <strain evidence="6">HQ1</strain>
    </source>
</reference>
<dbReference type="InterPro" id="IPR016024">
    <property type="entry name" value="ARM-type_fold"/>
</dbReference>
<dbReference type="Pfam" id="PF25150">
    <property type="entry name" value="TPR_Trm732"/>
    <property type="match status" value="1"/>
</dbReference>
<protein>
    <submittedName>
        <fullName evidence="6">Uncharacterized protein</fullName>
    </submittedName>
</protein>
<organism evidence="6 7">
    <name type="scientific">Monascus purpureus</name>
    <name type="common">Red mold</name>
    <name type="synonym">Monascus anka</name>
    <dbReference type="NCBI Taxonomy" id="5098"/>
    <lineage>
        <taxon>Eukaryota</taxon>
        <taxon>Fungi</taxon>
        <taxon>Dikarya</taxon>
        <taxon>Ascomycota</taxon>
        <taxon>Pezizomycotina</taxon>
        <taxon>Eurotiomycetes</taxon>
        <taxon>Eurotiomycetidae</taxon>
        <taxon>Eurotiales</taxon>
        <taxon>Aspergillaceae</taxon>
        <taxon>Monascus</taxon>
    </lineage>
</organism>